<dbReference type="Proteomes" id="UP000252415">
    <property type="component" value="Unassembled WGS sequence"/>
</dbReference>
<dbReference type="AlphaFoldDB" id="A0A368VIP5"/>
<dbReference type="EMBL" id="QPJD01000044">
    <property type="protein sequence ID" value="RCW40072.1"/>
    <property type="molecule type" value="Genomic_DNA"/>
</dbReference>
<evidence type="ECO:0000313" key="1">
    <source>
        <dbReference type="EMBL" id="RCW40072.1"/>
    </source>
</evidence>
<gene>
    <name evidence="1" type="ORF">DFP97_1444</name>
</gene>
<dbReference type="RefSeq" id="WP_181873744.1">
    <property type="nucleotide sequence ID" value="NZ_QPJD01000044.1"/>
</dbReference>
<comment type="caution">
    <text evidence="1">The sequence shown here is derived from an EMBL/GenBank/DDBJ whole genome shotgun (WGS) entry which is preliminary data.</text>
</comment>
<accession>A0A368VIP5</accession>
<evidence type="ECO:0000313" key="2">
    <source>
        <dbReference type="Proteomes" id="UP000252415"/>
    </source>
</evidence>
<proteinExistence type="predicted"/>
<reference evidence="1 2" key="1">
    <citation type="submission" date="2018-07" db="EMBL/GenBank/DDBJ databases">
        <title>Genomic Encyclopedia of Type Strains, Phase III (KMG-III): the genomes of soil and plant-associated and newly described type strains.</title>
        <authorList>
            <person name="Whitman W."/>
        </authorList>
    </citation>
    <scope>NUCLEOTIDE SEQUENCE [LARGE SCALE GENOMIC DNA]</scope>
    <source>
        <strain evidence="1 2">CECT 7506</strain>
    </source>
</reference>
<keyword evidence="2" id="KW-1185">Reference proteome</keyword>
<evidence type="ECO:0008006" key="3">
    <source>
        <dbReference type="Google" id="ProtNLM"/>
    </source>
</evidence>
<sequence length="130" mass="15005">MTLQQTKNRPIMLPFPLFREAFTNTASLEEAKAIYGKIAPEPVGPLVQKLDLKKFYNLQIPKSYLYLTEDNVLPQTEDNVLPQTEDYAWHPKQSGRLGIFRYIEGDGDHMTTVYKEPEEIAEKFIEAGRE</sequence>
<name>A0A368VIP5_9BACL</name>
<protein>
    <recommendedName>
        <fullName evidence="3">Alpha/beta hydrolase family protein</fullName>
    </recommendedName>
</protein>
<organism evidence="1 2">
    <name type="scientific">Paenibacillus prosopidis</name>
    <dbReference type="NCBI Taxonomy" id="630520"/>
    <lineage>
        <taxon>Bacteria</taxon>
        <taxon>Bacillati</taxon>
        <taxon>Bacillota</taxon>
        <taxon>Bacilli</taxon>
        <taxon>Bacillales</taxon>
        <taxon>Paenibacillaceae</taxon>
        <taxon>Paenibacillus</taxon>
    </lineage>
</organism>